<organism evidence="2 3">
    <name type="scientific">Candidatus Nitrosotenuis uzonensis</name>
    <dbReference type="NCBI Taxonomy" id="1407055"/>
    <lineage>
        <taxon>Archaea</taxon>
        <taxon>Nitrososphaerota</taxon>
        <taxon>Candidatus Nitrosotenuis</taxon>
    </lineage>
</organism>
<sequence length="181" mass="20558">MYYFSYIINTKFSTKTKLKSKKGIIITGIVLAAITAASFAVWMIPQDIPTRFVISNPEQDIDALIEQQKIVSESTSEEFNKMLNGQITSDDYVNIAEISRSQVNSFIIKILESEIPTEWNESYAAFLEHLRSYNSYLAETVVVAKKLKDNPQSNITEDIGKLEQYLARADEYLSQSNLARP</sequence>
<keyword evidence="1" id="KW-1133">Transmembrane helix</keyword>
<dbReference type="AlphaFoldDB" id="A0A812EWX2"/>
<keyword evidence="1" id="KW-0472">Membrane</keyword>
<feature type="transmembrane region" description="Helical" evidence="1">
    <location>
        <begin position="23"/>
        <end position="44"/>
    </location>
</feature>
<name>A0A812EWX2_9ARCH</name>
<gene>
    <name evidence="2" type="ORF">NUZ5A_50418</name>
</gene>
<evidence type="ECO:0000313" key="3">
    <source>
        <dbReference type="Proteomes" id="UP000655759"/>
    </source>
</evidence>
<accession>A0A812EWX2</accession>
<evidence type="ECO:0000256" key="1">
    <source>
        <dbReference type="SAM" id="Phobius"/>
    </source>
</evidence>
<dbReference type="EMBL" id="CAJNAQ010000005">
    <property type="protein sequence ID" value="CAE6495458.1"/>
    <property type="molecule type" value="Genomic_DNA"/>
</dbReference>
<keyword evidence="1" id="KW-0812">Transmembrane</keyword>
<proteinExistence type="predicted"/>
<protein>
    <submittedName>
        <fullName evidence="2">Uncharacterized protein</fullName>
    </submittedName>
</protein>
<reference evidence="2" key="1">
    <citation type="submission" date="2021-02" db="EMBL/GenBank/DDBJ databases">
        <authorList>
            <person name="Han P."/>
        </authorList>
    </citation>
    <scope>NUCLEOTIDE SEQUENCE</scope>
    <source>
        <strain evidence="2">Candidatus Nitrosotenuis uzonensis 5A</strain>
    </source>
</reference>
<evidence type="ECO:0000313" key="2">
    <source>
        <dbReference type="EMBL" id="CAE6495458.1"/>
    </source>
</evidence>
<dbReference type="Proteomes" id="UP000655759">
    <property type="component" value="Unassembled WGS sequence"/>
</dbReference>
<comment type="caution">
    <text evidence="2">The sequence shown here is derived from an EMBL/GenBank/DDBJ whole genome shotgun (WGS) entry which is preliminary data.</text>
</comment>